<dbReference type="Proteomes" id="UP000034740">
    <property type="component" value="Unassembled WGS sequence"/>
</dbReference>
<name>A0A0G1XXB8_9BACT</name>
<evidence type="ECO:0000256" key="3">
    <source>
        <dbReference type="ARBA" id="ARBA00022729"/>
    </source>
</evidence>
<dbReference type="PANTHER" id="PTHR30290">
    <property type="entry name" value="PERIPLASMIC BINDING COMPONENT OF ABC TRANSPORTER"/>
    <property type="match status" value="1"/>
</dbReference>
<gene>
    <name evidence="5" type="ORF">UY83_C0006G0037</name>
</gene>
<dbReference type="EMBL" id="LCRO01000006">
    <property type="protein sequence ID" value="KKW35560.1"/>
    <property type="molecule type" value="Genomic_DNA"/>
</dbReference>
<dbReference type="Gene3D" id="3.40.190.10">
    <property type="entry name" value="Periplasmic binding protein-like II"/>
    <property type="match status" value="1"/>
</dbReference>
<evidence type="ECO:0000313" key="5">
    <source>
        <dbReference type="EMBL" id="KKW35560.1"/>
    </source>
</evidence>
<organism evidence="5 6">
    <name type="scientific">Candidatus Adlerbacteria bacterium GW2011_GWA1_54_10</name>
    <dbReference type="NCBI Taxonomy" id="1618605"/>
    <lineage>
        <taxon>Bacteria</taxon>
        <taxon>Candidatus Adleribacteriota</taxon>
    </lineage>
</organism>
<evidence type="ECO:0000256" key="2">
    <source>
        <dbReference type="ARBA" id="ARBA00022448"/>
    </source>
</evidence>
<comment type="similarity">
    <text evidence="1">Belongs to the bacterial solute-binding protein 5 family.</text>
</comment>
<evidence type="ECO:0000313" key="6">
    <source>
        <dbReference type="Proteomes" id="UP000034740"/>
    </source>
</evidence>
<evidence type="ECO:0000259" key="4">
    <source>
        <dbReference type="Pfam" id="PF00496"/>
    </source>
</evidence>
<dbReference type="Pfam" id="PF00496">
    <property type="entry name" value="SBP_bac_5"/>
    <property type="match status" value="1"/>
</dbReference>
<dbReference type="PIRSF" id="PIRSF002741">
    <property type="entry name" value="MppA"/>
    <property type="match status" value="1"/>
</dbReference>
<dbReference type="CDD" id="cd08513">
    <property type="entry name" value="PBP2_thermophilic_Hb8_like"/>
    <property type="match status" value="1"/>
</dbReference>
<keyword evidence="2" id="KW-0813">Transport</keyword>
<dbReference type="InterPro" id="IPR039424">
    <property type="entry name" value="SBP_5"/>
</dbReference>
<dbReference type="GO" id="GO:1904680">
    <property type="term" value="F:peptide transmembrane transporter activity"/>
    <property type="evidence" value="ECO:0007669"/>
    <property type="project" value="TreeGrafter"/>
</dbReference>
<dbReference type="AlphaFoldDB" id="A0A0G1XXB8"/>
<reference evidence="5 6" key="1">
    <citation type="journal article" date="2015" name="Nature">
        <title>rRNA introns, odd ribosomes, and small enigmatic genomes across a large radiation of phyla.</title>
        <authorList>
            <person name="Brown C.T."/>
            <person name="Hug L.A."/>
            <person name="Thomas B.C."/>
            <person name="Sharon I."/>
            <person name="Castelle C.J."/>
            <person name="Singh A."/>
            <person name="Wilkins M.J."/>
            <person name="Williams K.H."/>
            <person name="Banfield J.F."/>
        </authorList>
    </citation>
    <scope>NUCLEOTIDE SEQUENCE [LARGE SCALE GENOMIC DNA]</scope>
</reference>
<dbReference type="InterPro" id="IPR030678">
    <property type="entry name" value="Peptide/Ni-bd"/>
</dbReference>
<dbReference type="Gene3D" id="3.90.76.10">
    <property type="entry name" value="Dipeptide-binding Protein, Domain 1"/>
    <property type="match status" value="1"/>
</dbReference>
<protein>
    <recommendedName>
        <fullName evidence="4">Solute-binding protein family 5 domain-containing protein</fullName>
    </recommendedName>
</protein>
<comment type="caution">
    <text evidence="5">The sequence shown here is derived from an EMBL/GenBank/DDBJ whole genome shotgun (WGS) entry which is preliminary data.</text>
</comment>
<proteinExistence type="inferred from homology"/>
<dbReference type="GO" id="GO:0043190">
    <property type="term" value="C:ATP-binding cassette (ABC) transporter complex"/>
    <property type="evidence" value="ECO:0007669"/>
    <property type="project" value="InterPro"/>
</dbReference>
<dbReference type="GO" id="GO:0015833">
    <property type="term" value="P:peptide transport"/>
    <property type="evidence" value="ECO:0007669"/>
    <property type="project" value="TreeGrafter"/>
</dbReference>
<dbReference type="GO" id="GO:0042597">
    <property type="term" value="C:periplasmic space"/>
    <property type="evidence" value="ECO:0007669"/>
    <property type="project" value="UniProtKB-ARBA"/>
</dbReference>
<evidence type="ECO:0000256" key="1">
    <source>
        <dbReference type="ARBA" id="ARBA00005695"/>
    </source>
</evidence>
<accession>A0A0G1XXB8</accession>
<dbReference type="SUPFAM" id="SSF53850">
    <property type="entry name" value="Periplasmic binding protein-like II"/>
    <property type="match status" value="1"/>
</dbReference>
<dbReference type="PANTHER" id="PTHR30290:SF9">
    <property type="entry name" value="OLIGOPEPTIDE-BINDING PROTEIN APPA"/>
    <property type="match status" value="1"/>
</dbReference>
<keyword evidence="3" id="KW-0732">Signal</keyword>
<dbReference type="Gene3D" id="3.10.105.10">
    <property type="entry name" value="Dipeptide-binding Protein, Domain 3"/>
    <property type="match status" value="1"/>
</dbReference>
<feature type="domain" description="Solute-binding protein family 5" evidence="4">
    <location>
        <begin position="99"/>
        <end position="457"/>
    </location>
</feature>
<dbReference type="InterPro" id="IPR000914">
    <property type="entry name" value="SBP_5_dom"/>
</dbReference>
<sequence>MKRFPILIKTEETLRSMGKVGRALFLFFAAMLVVSTVGLVYALESALLVESPARGGSLTEGIVGSPRFINPILALSDADRDLTALVYSGLLRATPEGGYVPDLASEYSVSEDGKIYTATLREGAVFHDGAPVTAEDIVFTVQKTQTPALKSPERANWDGVAVEAADERTVRFTLRSPYAPFVGNLALGILPKHLWEEVSDEAFPWSELNTRPVGSGPFKVRALSQTAGGIPSSYTLERFSRYALGEPFLSILTLNFYPSESELINALQSGEIESASGISPANLPDAKTAVSPLSRVFGIFFNQNNSEVLRDKDVRAALSMAIDRDKLVKDILRGYGTPLDLPVPPSLSPKNSRILKNTSSGVDDAAASARAYLESRGWKANESGVLQKKTGSGKSAKIIALSLDLATANVPELRAAAEFARSSWEKMGAGVEIKIYEPGDLSQNIIRPRKYEALLFGEVVGRELDLFAFWHSSQRNDPGLNIAMYANTAADKALEGLRATANGTERDNLYAAFEREIQKDIPAVFLYAPDFVYTVPDSLYGLSLGFVESPSDRFLSVARWHREVDFVWPIFINK</sequence>